<dbReference type="EMBL" id="JAMKFB020000011">
    <property type="protein sequence ID" value="KAL0180655.1"/>
    <property type="molecule type" value="Genomic_DNA"/>
</dbReference>
<name>A0ABD0Q419_CIRMR</name>
<dbReference type="AlphaFoldDB" id="A0ABD0Q419"/>
<dbReference type="Proteomes" id="UP001529510">
    <property type="component" value="Unassembled WGS sequence"/>
</dbReference>
<sequence>IAVALKHMKQVVTEKHPGAGLIFSGDFNSTPSSGLFQLVCEGSVAENHDDWTSNGPEEQIQVGLTNPFQLASACGVPAFTNYVGGFQGCLDYIFVEPHVLQVEQVIPLPSLQEVTTCVALPSVSHPSDHIALVCDL</sequence>
<dbReference type="InterPro" id="IPR036691">
    <property type="entry name" value="Endo/exonu/phosph_ase_sf"/>
</dbReference>
<dbReference type="Pfam" id="PF03372">
    <property type="entry name" value="Exo_endo_phos"/>
    <property type="match status" value="1"/>
</dbReference>
<evidence type="ECO:0000259" key="1">
    <source>
        <dbReference type="Pfam" id="PF03372"/>
    </source>
</evidence>
<reference evidence="2 3" key="1">
    <citation type="submission" date="2024-05" db="EMBL/GenBank/DDBJ databases">
        <title>Genome sequencing and assembly of Indian major carp, Cirrhinus mrigala (Hamilton, 1822).</title>
        <authorList>
            <person name="Mohindra V."/>
            <person name="Chowdhury L.M."/>
            <person name="Lal K."/>
            <person name="Jena J.K."/>
        </authorList>
    </citation>
    <scope>NUCLEOTIDE SEQUENCE [LARGE SCALE GENOMIC DNA]</scope>
    <source>
        <strain evidence="2">CM1030</strain>
        <tissue evidence="2">Blood</tissue>
    </source>
</reference>
<evidence type="ECO:0000313" key="2">
    <source>
        <dbReference type="EMBL" id="KAL0180655.1"/>
    </source>
</evidence>
<dbReference type="PANTHER" id="PTHR12121">
    <property type="entry name" value="CARBON CATABOLITE REPRESSOR PROTEIN 4"/>
    <property type="match status" value="1"/>
</dbReference>
<dbReference type="PANTHER" id="PTHR12121:SF37">
    <property type="entry name" value="2',5'-PHOSPHODIESTERASE 12"/>
    <property type="match status" value="1"/>
</dbReference>
<evidence type="ECO:0000313" key="3">
    <source>
        <dbReference type="Proteomes" id="UP001529510"/>
    </source>
</evidence>
<feature type="non-terminal residue" evidence="2">
    <location>
        <position position="1"/>
    </location>
</feature>
<feature type="domain" description="Endonuclease/exonuclease/phosphatase" evidence="1">
    <location>
        <begin position="12"/>
        <end position="129"/>
    </location>
</feature>
<keyword evidence="3" id="KW-1185">Reference proteome</keyword>
<organism evidence="2 3">
    <name type="scientific">Cirrhinus mrigala</name>
    <name type="common">Mrigala</name>
    <dbReference type="NCBI Taxonomy" id="683832"/>
    <lineage>
        <taxon>Eukaryota</taxon>
        <taxon>Metazoa</taxon>
        <taxon>Chordata</taxon>
        <taxon>Craniata</taxon>
        <taxon>Vertebrata</taxon>
        <taxon>Euteleostomi</taxon>
        <taxon>Actinopterygii</taxon>
        <taxon>Neopterygii</taxon>
        <taxon>Teleostei</taxon>
        <taxon>Ostariophysi</taxon>
        <taxon>Cypriniformes</taxon>
        <taxon>Cyprinidae</taxon>
        <taxon>Labeoninae</taxon>
        <taxon>Labeonini</taxon>
        <taxon>Cirrhinus</taxon>
    </lineage>
</organism>
<dbReference type="Gene3D" id="3.60.10.10">
    <property type="entry name" value="Endonuclease/exonuclease/phosphatase"/>
    <property type="match status" value="1"/>
</dbReference>
<comment type="caution">
    <text evidence="2">The sequence shown here is derived from an EMBL/GenBank/DDBJ whole genome shotgun (WGS) entry which is preliminary data.</text>
</comment>
<feature type="non-terminal residue" evidence="2">
    <location>
        <position position="136"/>
    </location>
</feature>
<accession>A0ABD0Q419</accession>
<dbReference type="SUPFAM" id="SSF56219">
    <property type="entry name" value="DNase I-like"/>
    <property type="match status" value="1"/>
</dbReference>
<gene>
    <name evidence="2" type="ORF">M9458_023061</name>
</gene>
<dbReference type="InterPro" id="IPR005135">
    <property type="entry name" value="Endo/exonuclease/phosphatase"/>
</dbReference>
<protein>
    <recommendedName>
        <fullName evidence="1">Endonuclease/exonuclease/phosphatase domain-containing protein</fullName>
    </recommendedName>
</protein>
<dbReference type="InterPro" id="IPR050410">
    <property type="entry name" value="CCR4/nocturin_mRNA_transcr"/>
</dbReference>
<proteinExistence type="predicted"/>